<evidence type="ECO:0000313" key="1">
    <source>
        <dbReference type="EMBL" id="MFC0205008.1"/>
    </source>
</evidence>
<evidence type="ECO:0008006" key="3">
    <source>
        <dbReference type="Google" id="ProtNLM"/>
    </source>
</evidence>
<sequence>MQSYFGYEIYFIASRSEGRWGKPLSYIKQARQTLNIIRREQPDIVWVQMPPTFLLHVLQMARLVSRKPMKVIADCHNRVFRAPWSKMPGLVSRLNQATVAIAHNSEVGETALRMGIDRGKLLVFETRPAQLQRPADMPPAPAVPEILVPCSYGPDEPISVVLEAARQAPHLRFLLTGKLAKAKARGFVDDAPSNVHFTGFLDKEAFEKLLFGCSAILGLTDFEGIQLSVANEAVGAGKAMVLSDTAILRDLFGEAALFARNEPAALARACSDAVERAAELDARSAALREAREIRWKAQADEVKIRVGLPV</sequence>
<dbReference type="SUPFAM" id="SSF53756">
    <property type="entry name" value="UDP-Glycosyltransferase/glycogen phosphorylase"/>
    <property type="match status" value="1"/>
</dbReference>
<proteinExistence type="predicted"/>
<name>A0ABV6CWA6_9SPHN</name>
<dbReference type="Proteomes" id="UP001589798">
    <property type="component" value="Unassembled WGS sequence"/>
</dbReference>
<organism evidence="1 2">
    <name type="scientific">Novosphingobium soli</name>
    <dbReference type="NCBI Taxonomy" id="574956"/>
    <lineage>
        <taxon>Bacteria</taxon>
        <taxon>Pseudomonadati</taxon>
        <taxon>Pseudomonadota</taxon>
        <taxon>Alphaproteobacteria</taxon>
        <taxon>Sphingomonadales</taxon>
        <taxon>Sphingomonadaceae</taxon>
        <taxon>Novosphingobium</taxon>
    </lineage>
</organism>
<gene>
    <name evidence="1" type="ORF">ACFFJC_12075</name>
</gene>
<reference evidence="1 2" key="1">
    <citation type="submission" date="2024-09" db="EMBL/GenBank/DDBJ databases">
        <authorList>
            <person name="Sun Q."/>
            <person name="Mori K."/>
        </authorList>
    </citation>
    <scope>NUCLEOTIDE SEQUENCE [LARGE SCALE GENOMIC DNA]</scope>
    <source>
        <strain evidence="1 2">CCM 7706</strain>
    </source>
</reference>
<protein>
    <recommendedName>
        <fullName evidence="3">Glycosyltransferase</fullName>
    </recommendedName>
</protein>
<keyword evidence="2" id="KW-1185">Reference proteome</keyword>
<accession>A0ABV6CWA6</accession>
<comment type="caution">
    <text evidence="1">The sequence shown here is derived from an EMBL/GenBank/DDBJ whole genome shotgun (WGS) entry which is preliminary data.</text>
</comment>
<dbReference type="Gene3D" id="3.40.50.2000">
    <property type="entry name" value="Glycogen Phosphorylase B"/>
    <property type="match status" value="2"/>
</dbReference>
<dbReference type="EMBL" id="JBHLWK010000014">
    <property type="protein sequence ID" value="MFC0205008.1"/>
    <property type="molecule type" value="Genomic_DNA"/>
</dbReference>
<dbReference type="RefSeq" id="WP_379487770.1">
    <property type="nucleotide sequence ID" value="NZ_JBHLWK010000014.1"/>
</dbReference>
<evidence type="ECO:0000313" key="2">
    <source>
        <dbReference type="Proteomes" id="UP001589798"/>
    </source>
</evidence>